<evidence type="ECO:0000313" key="3">
    <source>
        <dbReference type="Proteomes" id="UP000887013"/>
    </source>
</evidence>
<gene>
    <name evidence="2" type="ORF">NPIL_237121</name>
    <name evidence="1" type="ORF">NPIL_588601</name>
</gene>
<evidence type="ECO:0000313" key="1">
    <source>
        <dbReference type="EMBL" id="GFT36323.1"/>
    </source>
</evidence>
<sequence length="78" mass="9152">MEKKEFLNSIVTGNETWNHHFSSETKLSFLEWNHSTSPTRTKCEFFHLRKDYDDTVFDKEDVVHTEFLPKGATIKASS</sequence>
<dbReference type="GO" id="GO:0003676">
    <property type="term" value="F:nucleic acid binding"/>
    <property type="evidence" value="ECO:0007669"/>
    <property type="project" value="InterPro"/>
</dbReference>
<dbReference type="Proteomes" id="UP000887013">
    <property type="component" value="Unassembled WGS sequence"/>
</dbReference>
<keyword evidence="3" id="KW-1185">Reference proteome</keyword>
<dbReference type="OrthoDB" id="10017160at2759"/>
<dbReference type="AlphaFoldDB" id="A0A8X6TWS6"/>
<dbReference type="EMBL" id="BMAW01066440">
    <property type="protein sequence ID" value="GFT55050.1"/>
    <property type="molecule type" value="Genomic_DNA"/>
</dbReference>
<name>A0A8X6TWS6_NEPPI</name>
<proteinExistence type="predicted"/>
<dbReference type="Gene3D" id="3.30.420.10">
    <property type="entry name" value="Ribonuclease H-like superfamily/Ribonuclease H"/>
    <property type="match status" value="1"/>
</dbReference>
<protein>
    <submittedName>
        <fullName evidence="2">Uncharacterized protein</fullName>
    </submittedName>
</protein>
<dbReference type="EMBL" id="BMAW01013900">
    <property type="protein sequence ID" value="GFT36323.1"/>
    <property type="molecule type" value="Genomic_DNA"/>
</dbReference>
<comment type="caution">
    <text evidence="2">The sequence shown here is derived from an EMBL/GenBank/DDBJ whole genome shotgun (WGS) entry which is preliminary data.</text>
</comment>
<evidence type="ECO:0000313" key="2">
    <source>
        <dbReference type="EMBL" id="GFT55050.1"/>
    </source>
</evidence>
<organism evidence="2 3">
    <name type="scientific">Nephila pilipes</name>
    <name type="common">Giant wood spider</name>
    <name type="synonym">Nephila maculata</name>
    <dbReference type="NCBI Taxonomy" id="299642"/>
    <lineage>
        <taxon>Eukaryota</taxon>
        <taxon>Metazoa</taxon>
        <taxon>Ecdysozoa</taxon>
        <taxon>Arthropoda</taxon>
        <taxon>Chelicerata</taxon>
        <taxon>Arachnida</taxon>
        <taxon>Araneae</taxon>
        <taxon>Araneomorphae</taxon>
        <taxon>Entelegynae</taxon>
        <taxon>Araneoidea</taxon>
        <taxon>Nephilidae</taxon>
        <taxon>Nephila</taxon>
    </lineage>
</organism>
<dbReference type="InterPro" id="IPR036397">
    <property type="entry name" value="RNaseH_sf"/>
</dbReference>
<reference evidence="2" key="1">
    <citation type="submission" date="2020-08" db="EMBL/GenBank/DDBJ databases">
        <title>Multicomponent nature underlies the extraordinary mechanical properties of spider dragline silk.</title>
        <authorList>
            <person name="Kono N."/>
            <person name="Nakamura H."/>
            <person name="Mori M."/>
            <person name="Yoshida Y."/>
            <person name="Ohtoshi R."/>
            <person name="Malay A.D."/>
            <person name="Moran D.A.P."/>
            <person name="Tomita M."/>
            <person name="Numata K."/>
            <person name="Arakawa K."/>
        </authorList>
    </citation>
    <scope>NUCLEOTIDE SEQUENCE</scope>
</reference>
<accession>A0A8X6TWS6</accession>